<keyword evidence="2" id="KW-1185">Reference proteome</keyword>
<gene>
    <name evidence="1" type="ORF">KI688_006639</name>
</gene>
<sequence length="82" mass="8818">MMVSVLDKFVGWSPGDTSLGADLEISALRKIALEQTQGISVKDKTSKYTAPEVIGVKDRITSPILVSARVARLRIYALPTSG</sequence>
<dbReference type="Proteomes" id="UP000707451">
    <property type="component" value="Unassembled WGS sequence"/>
</dbReference>
<evidence type="ECO:0000313" key="1">
    <source>
        <dbReference type="EMBL" id="KAG9061922.1"/>
    </source>
</evidence>
<accession>A0A9P7XJ93</accession>
<protein>
    <submittedName>
        <fullName evidence="1">Uncharacterized protein</fullName>
    </submittedName>
</protein>
<reference evidence="1" key="1">
    <citation type="submission" date="2021-06" db="EMBL/GenBank/DDBJ databases">
        <title>Genome Sequence of Mortierella hyaline Strain SCG-10, a Cold-Adapted, Nitrate-Reducing Fungus Isolated from Soil in Minnesota, USA.</title>
        <authorList>
            <person name="Aldossari N."/>
        </authorList>
    </citation>
    <scope>NUCLEOTIDE SEQUENCE</scope>
    <source>
        <strain evidence="1">SCG-10</strain>
    </source>
</reference>
<dbReference type="OrthoDB" id="2386076at2759"/>
<proteinExistence type="predicted"/>
<dbReference type="EMBL" id="JAHRHY010000021">
    <property type="protein sequence ID" value="KAG9061922.1"/>
    <property type="molecule type" value="Genomic_DNA"/>
</dbReference>
<evidence type="ECO:0000313" key="2">
    <source>
        <dbReference type="Proteomes" id="UP000707451"/>
    </source>
</evidence>
<organism evidence="1 2">
    <name type="scientific">Linnemannia hyalina</name>
    <dbReference type="NCBI Taxonomy" id="64524"/>
    <lineage>
        <taxon>Eukaryota</taxon>
        <taxon>Fungi</taxon>
        <taxon>Fungi incertae sedis</taxon>
        <taxon>Mucoromycota</taxon>
        <taxon>Mortierellomycotina</taxon>
        <taxon>Mortierellomycetes</taxon>
        <taxon>Mortierellales</taxon>
        <taxon>Mortierellaceae</taxon>
        <taxon>Linnemannia</taxon>
    </lineage>
</organism>
<name>A0A9P7XJ93_9FUNG</name>
<comment type="caution">
    <text evidence="1">The sequence shown here is derived from an EMBL/GenBank/DDBJ whole genome shotgun (WGS) entry which is preliminary data.</text>
</comment>
<dbReference type="AlphaFoldDB" id="A0A9P7XJ93"/>